<evidence type="ECO:0000256" key="1">
    <source>
        <dbReference type="SAM" id="Phobius"/>
    </source>
</evidence>
<name>A0AAJ6CS04_9CHLR</name>
<evidence type="ECO:0000313" key="2">
    <source>
        <dbReference type="EMBL" id="MDG0868140.1"/>
    </source>
</evidence>
<dbReference type="EMBL" id="CP046147">
    <property type="protein sequence ID" value="WFG39801.1"/>
    <property type="molecule type" value="Genomic_DNA"/>
</dbReference>
<proteinExistence type="predicted"/>
<organism evidence="3 4">
    <name type="scientific">Candidatus Lucifugimonas marina</name>
    <dbReference type="NCBI Taxonomy" id="3038979"/>
    <lineage>
        <taxon>Bacteria</taxon>
        <taxon>Bacillati</taxon>
        <taxon>Chloroflexota</taxon>
        <taxon>Dehalococcoidia</taxon>
        <taxon>SAR202 cluster</taxon>
        <taxon>Candidatus Lucifugimonadales</taxon>
        <taxon>Candidatus Lucifugimonadaceae</taxon>
        <taxon>Candidatus Lucifugimonas</taxon>
    </lineage>
</organism>
<keyword evidence="1" id="KW-0812">Transmembrane</keyword>
<gene>
    <name evidence="2" type="ORF">GKO46_13835</name>
    <name evidence="3" type="ORF">GKO48_09270</name>
</gene>
<evidence type="ECO:0008006" key="6">
    <source>
        <dbReference type="Google" id="ProtNLM"/>
    </source>
</evidence>
<dbReference type="InterPro" id="IPR002774">
    <property type="entry name" value="Flagellin_arc-type"/>
</dbReference>
<dbReference type="RefSeq" id="WP_342827251.1">
    <property type="nucleotide sequence ID" value="NZ_WMBD01000008.1"/>
</dbReference>
<dbReference type="Proteomes" id="UP001321249">
    <property type="component" value="Unassembled WGS sequence"/>
</dbReference>
<feature type="transmembrane region" description="Helical" evidence="1">
    <location>
        <begin position="21"/>
        <end position="46"/>
    </location>
</feature>
<dbReference type="PANTHER" id="PTHR35903">
    <property type="entry name" value="FLAGELLIN B1"/>
    <property type="match status" value="1"/>
</dbReference>
<reference evidence="3" key="2">
    <citation type="journal article" date="2023" name="Nat. Commun.">
        <title>Cultivation of marine bacteria of the SAR202 clade.</title>
        <authorList>
            <person name="Lim Y."/>
            <person name="Seo J.H."/>
            <person name="Giovannoni S.J."/>
            <person name="Kang I."/>
            <person name="Cho J.C."/>
        </authorList>
    </citation>
    <scope>NUCLEOTIDE SEQUENCE</scope>
    <source>
        <strain evidence="3">JH1073</strain>
    </source>
</reference>
<evidence type="ECO:0000313" key="5">
    <source>
        <dbReference type="Proteomes" id="UP001321249"/>
    </source>
</evidence>
<keyword evidence="4" id="KW-1185">Reference proteome</keyword>
<keyword evidence="1" id="KW-1133">Transmembrane helix</keyword>
<reference evidence="4" key="3">
    <citation type="submission" date="2023-06" db="EMBL/GenBank/DDBJ databases">
        <title>Pangenomics reveal diversification of enzyme families and niche specialization in globally abundant SAR202 bacteria.</title>
        <authorList>
            <person name="Saw J.H.W."/>
        </authorList>
    </citation>
    <scope>NUCLEOTIDE SEQUENCE [LARGE SCALE GENOMIC DNA]</scope>
    <source>
        <strain evidence="4">JH1073</strain>
    </source>
</reference>
<reference evidence="4 5" key="1">
    <citation type="submission" date="2019-11" db="EMBL/GenBank/DDBJ databases">
        <authorList>
            <person name="Cho J.-C."/>
        </authorList>
    </citation>
    <scope>NUCLEOTIDE SEQUENCE [LARGE SCALE GENOMIC DNA]</scope>
    <source>
        <strain evidence="3 4">JH1073</strain>
        <strain evidence="2 5">JH702</strain>
    </source>
</reference>
<dbReference type="EMBL" id="WMBE01000008">
    <property type="protein sequence ID" value="MDG0868140.1"/>
    <property type="molecule type" value="Genomic_DNA"/>
</dbReference>
<evidence type="ECO:0000313" key="3">
    <source>
        <dbReference type="EMBL" id="WFG39801.1"/>
    </source>
</evidence>
<dbReference type="Proteomes" id="UP001219901">
    <property type="component" value="Chromosome"/>
</dbReference>
<dbReference type="AlphaFoldDB" id="A0AAJ6CS04"/>
<dbReference type="NCBIfam" id="TIGR02537">
    <property type="entry name" value="arch_flag_Nterm"/>
    <property type="match status" value="1"/>
</dbReference>
<dbReference type="GO" id="GO:0005198">
    <property type="term" value="F:structural molecule activity"/>
    <property type="evidence" value="ECO:0007669"/>
    <property type="project" value="InterPro"/>
</dbReference>
<keyword evidence="1" id="KW-0472">Membrane</keyword>
<dbReference type="GO" id="GO:0097588">
    <property type="term" value="P:archaeal or bacterial-type flagellum-dependent cell motility"/>
    <property type="evidence" value="ECO:0007669"/>
    <property type="project" value="InterPro"/>
</dbReference>
<dbReference type="PANTHER" id="PTHR35903:SF1">
    <property type="entry name" value="FLAGELLIN B1"/>
    <property type="match status" value="1"/>
</dbReference>
<dbReference type="Pfam" id="PF01917">
    <property type="entry name" value="Flagellin_arch-type"/>
    <property type="match status" value="1"/>
</dbReference>
<evidence type="ECO:0000313" key="4">
    <source>
        <dbReference type="Proteomes" id="UP001219901"/>
    </source>
</evidence>
<accession>A0AAJ6CS04</accession>
<protein>
    <recommendedName>
        <fullName evidence="6">Flagellin</fullName>
    </recommendedName>
</protein>
<sequence length="244" mass="26321">MENANHRTRPNNQSGITGLETAIILIAFVVVASVFSFTMLSTGVFASGQTKESILSALDQVSGSIILRGSVIASKGRLGTTVDSDTVFKVSFVVTASPNGAPVDMTPPYTVDSSGIDPDFDAYAGYKTVISYMDQNQHLPDVPWTGKWVGENNSDESLDSGESMEISVWLLRRDIAAQPSRATANYGVAYWSGFDANGSTGMSSENVTIERNTKFSIEIKPEYGSTLTVQRRAPTILDTVMNLR</sequence>
<dbReference type="InterPro" id="IPR013373">
    <property type="entry name" value="Flagellin/pilin_N_arc"/>
</dbReference>